<reference evidence="2" key="1">
    <citation type="submission" date="2022-08" db="EMBL/GenBank/DDBJ databases">
        <authorList>
            <consortium name="DOE Joint Genome Institute"/>
            <person name="Min B."/>
            <person name="Riley R."/>
            <person name="Sierra-Patev S."/>
            <person name="Naranjo-Ortiz M."/>
            <person name="Looney B."/>
            <person name="Konkel Z."/>
            <person name="Slot J.C."/>
            <person name="Sakamoto Y."/>
            <person name="Steenwyk J.L."/>
            <person name="Rokas A."/>
            <person name="Carro J."/>
            <person name="Camarero S."/>
            <person name="Ferreira P."/>
            <person name="Molpeceres G."/>
            <person name="Ruiz-Duenas F.J."/>
            <person name="Serrano A."/>
            <person name="Henrissat B."/>
            <person name="Drula E."/>
            <person name="Hughes K.W."/>
            <person name="Mata J.L."/>
            <person name="Ishikawa N.K."/>
            <person name="Vargas-Isla R."/>
            <person name="Ushijima S."/>
            <person name="Smith C.A."/>
            <person name="Ahrendt S."/>
            <person name="Andreopoulos W."/>
            <person name="He G."/>
            <person name="Labutti K."/>
            <person name="Lipzen A."/>
            <person name="Ng V."/>
            <person name="Sandor L."/>
            <person name="Barry K."/>
            <person name="Martinez A.T."/>
            <person name="Xiao Y."/>
            <person name="Gibbons J.G."/>
            <person name="Terashima K."/>
            <person name="Hibbett D.S."/>
            <person name="Grigoriev I.V."/>
        </authorList>
    </citation>
    <scope>NUCLEOTIDE SEQUENCE</scope>
    <source>
        <strain evidence="2">TFB7829</strain>
    </source>
</reference>
<dbReference type="AlphaFoldDB" id="A0AA38PRQ2"/>
<comment type="caution">
    <text evidence="2">The sequence shown here is derived from an EMBL/GenBank/DDBJ whole genome shotgun (WGS) entry which is preliminary data.</text>
</comment>
<dbReference type="InterPro" id="IPR029058">
    <property type="entry name" value="AB_hydrolase_fold"/>
</dbReference>
<dbReference type="Pfam" id="PF00561">
    <property type="entry name" value="Abhydrolase_1"/>
    <property type="match status" value="1"/>
</dbReference>
<feature type="domain" description="AB hydrolase-1" evidence="1">
    <location>
        <begin position="50"/>
        <end position="140"/>
    </location>
</feature>
<name>A0AA38PRQ2_9AGAR</name>
<dbReference type="PANTHER" id="PTHR42103">
    <property type="entry name" value="ALPHA/BETA-HYDROLASES SUPERFAMILY PROTEIN"/>
    <property type="match status" value="1"/>
</dbReference>
<dbReference type="EMBL" id="MU802190">
    <property type="protein sequence ID" value="KAJ3980421.1"/>
    <property type="molecule type" value="Genomic_DNA"/>
</dbReference>
<gene>
    <name evidence="2" type="ORF">F5890DRAFT_1419665</name>
</gene>
<dbReference type="Proteomes" id="UP001163850">
    <property type="component" value="Unassembled WGS sequence"/>
</dbReference>
<dbReference type="PANTHER" id="PTHR42103:SF2">
    <property type="entry name" value="AB HYDROLASE-1 DOMAIN-CONTAINING PROTEIN"/>
    <property type="match status" value="1"/>
</dbReference>
<dbReference type="Gene3D" id="3.40.50.1820">
    <property type="entry name" value="alpha/beta hydrolase"/>
    <property type="match status" value="1"/>
</dbReference>
<dbReference type="InterPro" id="IPR000073">
    <property type="entry name" value="AB_hydrolase_1"/>
</dbReference>
<accession>A0AA38PRQ2</accession>
<sequence length="256" mass="28547">MLIDIDIGVTLKGEYLPPTITDSPSEQRIKIAVCLHPWSWLGGNMHDPVLDVLAKPLQAKGYHVFRYNSRGVGGSSGWPTLTGLTEGKDLEAVVDWSMRYVQSGSPSSTSTSNTTKISDVLIVGYSYGSLIATLFPSLPNTQIKTSHILISYPLGPRTYLTLFRSSTYTSKLRELIRSEHSNVLVVYGDRDEFTSAKSYESWGKELTELRKESDVHLSAEQGQEQRRLTLCCRPGASHFWRGRHGVWLAEAVGKWV</sequence>
<dbReference type="SUPFAM" id="SSF53474">
    <property type="entry name" value="alpha/beta-Hydrolases"/>
    <property type="match status" value="1"/>
</dbReference>
<evidence type="ECO:0000259" key="1">
    <source>
        <dbReference type="Pfam" id="PF00561"/>
    </source>
</evidence>
<evidence type="ECO:0000313" key="2">
    <source>
        <dbReference type="EMBL" id="KAJ3980421.1"/>
    </source>
</evidence>
<dbReference type="GO" id="GO:0016787">
    <property type="term" value="F:hydrolase activity"/>
    <property type="evidence" value="ECO:0007669"/>
    <property type="project" value="UniProtKB-KW"/>
</dbReference>
<organism evidence="2 3">
    <name type="scientific">Lentinula detonsa</name>
    <dbReference type="NCBI Taxonomy" id="2804962"/>
    <lineage>
        <taxon>Eukaryota</taxon>
        <taxon>Fungi</taxon>
        <taxon>Dikarya</taxon>
        <taxon>Basidiomycota</taxon>
        <taxon>Agaricomycotina</taxon>
        <taxon>Agaricomycetes</taxon>
        <taxon>Agaricomycetidae</taxon>
        <taxon>Agaricales</taxon>
        <taxon>Marasmiineae</taxon>
        <taxon>Omphalotaceae</taxon>
        <taxon>Lentinula</taxon>
    </lineage>
</organism>
<protein>
    <submittedName>
        <fullName evidence="2">Alpha/Beta hydrolase protein</fullName>
    </submittedName>
</protein>
<keyword evidence="2" id="KW-0378">Hydrolase</keyword>
<proteinExistence type="predicted"/>
<evidence type="ECO:0000313" key="3">
    <source>
        <dbReference type="Proteomes" id="UP001163850"/>
    </source>
</evidence>